<evidence type="ECO:0000256" key="2">
    <source>
        <dbReference type="ARBA" id="ARBA00008685"/>
    </source>
</evidence>
<feature type="chain" id="PRO_5020022549" evidence="14">
    <location>
        <begin position="19"/>
        <end position="604"/>
    </location>
</feature>
<dbReference type="Pfam" id="PF10613">
    <property type="entry name" value="Lig_chan-Glu_bd"/>
    <property type="match status" value="1"/>
</dbReference>
<dbReference type="Proteomes" id="UP000297026">
    <property type="component" value="Unassembled WGS sequence"/>
</dbReference>
<keyword evidence="7" id="KW-0406">Ion transport</keyword>
<evidence type="ECO:0000256" key="10">
    <source>
        <dbReference type="ARBA" id="ARBA00023180"/>
    </source>
</evidence>
<keyword evidence="11" id="KW-1071">Ligand-gated ion channel</keyword>
<dbReference type="InterPro" id="IPR001320">
    <property type="entry name" value="Iontro_rcpt_C"/>
</dbReference>
<keyword evidence="12" id="KW-0407">Ion channel</keyword>
<dbReference type="GO" id="GO:0050906">
    <property type="term" value="P:detection of stimulus involved in sensory perception"/>
    <property type="evidence" value="ECO:0007669"/>
    <property type="project" value="UniProtKB-ARBA"/>
</dbReference>
<dbReference type="Gene3D" id="1.10.287.70">
    <property type="match status" value="1"/>
</dbReference>
<evidence type="ECO:0000259" key="15">
    <source>
        <dbReference type="Pfam" id="PF00060"/>
    </source>
</evidence>
<comment type="subcellular location">
    <subcellularLocation>
        <location evidence="1">Cell membrane</location>
        <topology evidence="1">Multi-pass membrane protein</topology>
    </subcellularLocation>
</comment>
<name>A0A4E0RNG4_9HYME</name>
<keyword evidence="6 13" id="KW-1133">Transmembrane helix</keyword>
<dbReference type="KEGG" id="dam:107036322"/>
<evidence type="ECO:0000256" key="4">
    <source>
        <dbReference type="ARBA" id="ARBA00022475"/>
    </source>
</evidence>
<dbReference type="EMBL" id="ML158590">
    <property type="protein sequence ID" value="THK32956.1"/>
    <property type="molecule type" value="Genomic_DNA"/>
</dbReference>
<dbReference type="GeneID" id="107036322"/>
<dbReference type="PANTHER" id="PTHR42643:SF24">
    <property type="entry name" value="IONOTROPIC RECEPTOR 60A"/>
    <property type="match status" value="1"/>
</dbReference>
<evidence type="ECO:0000313" key="17">
    <source>
        <dbReference type="EMBL" id="THK32956.1"/>
    </source>
</evidence>
<evidence type="ECO:0000256" key="14">
    <source>
        <dbReference type="SAM" id="SignalP"/>
    </source>
</evidence>
<evidence type="ECO:0000256" key="5">
    <source>
        <dbReference type="ARBA" id="ARBA00022692"/>
    </source>
</evidence>
<dbReference type="AlphaFoldDB" id="A0A4E0RNG4"/>
<keyword evidence="8 13" id="KW-0472">Membrane</keyword>
<evidence type="ECO:0000256" key="6">
    <source>
        <dbReference type="ARBA" id="ARBA00022989"/>
    </source>
</evidence>
<evidence type="ECO:0000256" key="7">
    <source>
        <dbReference type="ARBA" id="ARBA00023065"/>
    </source>
</evidence>
<proteinExistence type="inferred from homology"/>
<dbReference type="Pfam" id="PF00060">
    <property type="entry name" value="Lig_chan"/>
    <property type="match status" value="1"/>
</dbReference>
<keyword evidence="14" id="KW-0732">Signal</keyword>
<keyword evidence="18" id="KW-1185">Reference proteome</keyword>
<keyword evidence="10" id="KW-0325">Glycoprotein</keyword>
<evidence type="ECO:0000256" key="11">
    <source>
        <dbReference type="ARBA" id="ARBA00023286"/>
    </source>
</evidence>
<dbReference type="PANTHER" id="PTHR42643">
    <property type="entry name" value="IONOTROPIC RECEPTOR 20A-RELATED"/>
    <property type="match status" value="1"/>
</dbReference>
<evidence type="ECO:0000256" key="8">
    <source>
        <dbReference type="ARBA" id="ARBA00023136"/>
    </source>
</evidence>
<evidence type="ECO:0000256" key="3">
    <source>
        <dbReference type="ARBA" id="ARBA00022448"/>
    </source>
</evidence>
<organism evidence="17 18">
    <name type="scientific">Diachasma alloeum</name>
    <dbReference type="NCBI Taxonomy" id="454923"/>
    <lineage>
        <taxon>Eukaryota</taxon>
        <taxon>Metazoa</taxon>
        <taxon>Ecdysozoa</taxon>
        <taxon>Arthropoda</taxon>
        <taxon>Hexapoda</taxon>
        <taxon>Insecta</taxon>
        <taxon>Pterygota</taxon>
        <taxon>Neoptera</taxon>
        <taxon>Endopterygota</taxon>
        <taxon>Hymenoptera</taxon>
        <taxon>Apocrita</taxon>
        <taxon>Ichneumonoidea</taxon>
        <taxon>Braconidae</taxon>
        <taxon>Opiinae</taxon>
        <taxon>Diachasma</taxon>
    </lineage>
</organism>
<evidence type="ECO:0000259" key="16">
    <source>
        <dbReference type="Pfam" id="PF10613"/>
    </source>
</evidence>
<evidence type="ECO:0000256" key="1">
    <source>
        <dbReference type="ARBA" id="ARBA00004651"/>
    </source>
</evidence>
<keyword evidence="9 17" id="KW-0675">Receptor</keyword>
<evidence type="ECO:0000313" key="18">
    <source>
        <dbReference type="Proteomes" id="UP000297026"/>
    </source>
</evidence>
<dbReference type="Gene3D" id="3.40.190.10">
    <property type="entry name" value="Periplasmic binding protein-like II"/>
    <property type="match status" value="1"/>
</dbReference>
<dbReference type="InterPro" id="IPR019594">
    <property type="entry name" value="Glu/Gly-bd"/>
</dbReference>
<feature type="domain" description="Ionotropic glutamate receptor L-glutamate and glycine-binding" evidence="16">
    <location>
        <begin position="217"/>
        <end position="308"/>
    </location>
</feature>
<dbReference type="SUPFAM" id="SSF53850">
    <property type="entry name" value="Periplasmic binding protein-like II"/>
    <property type="match status" value="1"/>
</dbReference>
<reference evidence="17" key="1">
    <citation type="submission" date="2019-02" db="EMBL/GenBank/DDBJ databases">
        <title>Genome of the parasitoid wasp Diachasma alloeum, an emerging model for ecological speciation and transitions to asexual reproduction.</title>
        <authorList>
            <person name="Robertson H.M."/>
            <person name="Walden K.K."/>
            <person name="Tvedte E.S."/>
            <person name="Hood G.R."/>
            <person name="Feder J.L."/>
            <person name="Forbes A.A."/>
            <person name="Logsdon J.M."/>
            <person name="Mcelroy K.E."/>
        </authorList>
    </citation>
    <scope>NUCLEOTIDE SEQUENCE [LARGE SCALE GENOMIC DNA]</scope>
    <source>
        <strain evidence="17">Michigan</strain>
    </source>
</reference>
<keyword evidence="4" id="KW-1003">Cell membrane</keyword>
<accession>A0A4E0RNG4</accession>
<feature type="transmembrane region" description="Helical" evidence="13">
    <location>
        <begin position="574"/>
        <end position="594"/>
    </location>
</feature>
<dbReference type="InterPro" id="IPR052192">
    <property type="entry name" value="Insect_Ionotropic_Sensory_Rcpt"/>
</dbReference>
<feature type="signal peptide" evidence="14">
    <location>
        <begin position="1"/>
        <end position="18"/>
    </location>
</feature>
<protein>
    <submittedName>
        <fullName evidence="17">Ionotropic receptor 122</fullName>
    </submittedName>
</protein>
<dbReference type="GO" id="GO:0015276">
    <property type="term" value="F:ligand-gated monoatomic ion channel activity"/>
    <property type="evidence" value="ECO:0007669"/>
    <property type="project" value="InterPro"/>
</dbReference>
<dbReference type="OrthoDB" id="8182981at2759"/>
<evidence type="ECO:0000256" key="9">
    <source>
        <dbReference type="ARBA" id="ARBA00023170"/>
    </source>
</evidence>
<dbReference type="CTD" id="111519874"/>
<keyword evidence="5 13" id="KW-0812">Transmembrane</keyword>
<comment type="similarity">
    <text evidence="2">Belongs to the glutamate-gated ion channel (TC 1.A.10.1) family.</text>
</comment>
<dbReference type="GO" id="GO:0005886">
    <property type="term" value="C:plasma membrane"/>
    <property type="evidence" value="ECO:0007669"/>
    <property type="project" value="UniProtKB-SubCell"/>
</dbReference>
<evidence type="ECO:0000256" key="13">
    <source>
        <dbReference type="SAM" id="Phobius"/>
    </source>
</evidence>
<feature type="domain" description="Ionotropic glutamate receptor C-terminal" evidence="15">
    <location>
        <begin position="323"/>
        <end position="584"/>
    </location>
</feature>
<gene>
    <name evidence="17" type="primary">Ir122</name>
    <name evidence="17" type="ORF">DALL_DALL000132</name>
</gene>
<evidence type="ECO:0000256" key="12">
    <source>
        <dbReference type="ARBA" id="ARBA00023303"/>
    </source>
</evidence>
<sequence>MCKYFIILLHVISSFTSGERGDIILDIDRGLWLNDRDFEMMIKYSYHFSTCCNIFVNGTTRDIGTLFNLFIKIYQYEYTTGSIEYGCRGFFLLGSTGETLALAVGRVPTAVSTTEILIVVDADLRDDSPLLNVSLFQHSNVNIIARSGNWTLSENFLQPRMFKKVHRSSQMRHKTGIVDLEGRRLQVTTSNIAPFSYLSTTVNRTVNGIQGQFFVANDERELDGVEVKLFLIMAEKLNFTWMMRKPNGPYRHGRPNGTSWNGGMIGQLYRKEVDLAFGEVWLEYEKSQYVNLSVPWYEVWINFLVPRPKPTENVWALAKPFRLNVWVAVIAIVILESIAVWGKARINSKLPPRFRSYVNTLIEVIGRLVGTWAPRKTQGIRIQLQFWHFAGLLVVTAYSSSLAARLTTPDYEPRIDTIAQFVKANLTWGRERTPPNYRHYFDLNDPYAKQLSNGFLIETSQEDRQSKILEGNYAIIGKISHSIFFPEVNVCNSDLANYRVMRESTAKFFISFGAQSWLVPSIDTMMRRLTETGLVEYHLRDVIRRRVNGSLRDVFIEHDGENTNGPRALKLKPLGAAFIILLAGYVVATIILYFELKNKNKIDH</sequence>
<keyword evidence="3" id="KW-0813">Transport</keyword>